<dbReference type="Proteomes" id="UP001431634">
    <property type="component" value="Unassembled WGS sequence"/>
</dbReference>
<evidence type="ECO:0000313" key="1">
    <source>
        <dbReference type="EMBL" id="MDI2089966.1"/>
    </source>
</evidence>
<evidence type="ECO:0000313" key="2">
    <source>
        <dbReference type="Proteomes" id="UP001431634"/>
    </source>
</evidence>
<dbReference type="RefSeq" id="WP_281447130.1">
    <property type="nucleotide sequence ID" value="NZ_JASBAO010000001.1"/>
</dbReference>
<gene>
    <name evidence="1" type="ORF">QJV27_01000</name>
</gene>
<comment type="caution">
    <text evidence="1">The sequence shown here is derived from an EMBL/GenBank/DDBJ whole genome shotgun (WGS) entry which is preliminary data.</text>
</comment>
<keyword evidence="2" id="KW-1185">Reference proteome</keyword>
<accession>A0ABT6PZN1</accession>
<dbReference type="EMBL" id="JASBAO010000001">
    <property type="protein sequence ID" value="MDI2089966.1"/>
    <property type="molecule type" value="Genomic_DNA"/>
</dbReference>
<sequence>MKKDDLFNKGIEVLSQAILLDIPQECLEGVNRNAELLKKYSQLIHSFVVPQVKD</sequence>
<name>A0ABT6PZN1_9PROT</name>
<protein>
    <submittedName>
        <fullName evidence="1">DUF4089 domain-containing protein</fullName>
    </submittedName>
</protein>
<proteinExistence type="predicted"/>
<reference evidence="1" key="1">
    <citation type="submission" date="2023-05" db="EMBL/GenBank/DDBJ databases">
        <title>Whole genome sequence of Commensalibacter sp.</title>
        <authorList>
            <person name="Charoenyingcharoen P."/>
            <person name="Yukphan P."/>
        </authorList>
    </citation>
    <scope>NUCLEOTIDE SEQUENCE</scope>
    <source>
        <strain evidence="1">TBRC 16381</strain>
    </source>
</reference>
<organism evidence="1 2">
    <name type="scientific">Commensalibacter oyaizuii</name>
    <dbReference type="NCBI Taxonomy" id="3043873"/>
    <lineage>
        <taxon>Bacteria</taxon>
        <taxon>Pseudomonadati</taxon>
        <taxon>Pseudomonadota</taxon>
        <taxon>Alphaproteobacteria</taxon>
        <taxon>Acetobacterales</taxon>
        <taxon>Acetobacteraceae</taxon>
    </lineage>
</organism>